<dbReference type="VEuPathDB" id="FungiDB:JI435_146240"/>
<dbReference type="PANTHER" id="PTHR34822">
    <property type="entry name" value="GRPB DOMAIN PROTEIN (AFU_ORTHOLOGUE AFUA_1G01530)"/>
    <property type="match status" value="1"/>
</dbReference>
<organism evidence="1 2">
    <name type="scientific">Phaeosphaeria nodorum (strain SN15 / ATCC MYA-4574 / FGSC 10173)</name>
    <name type="common">Glume blotch fungus</name>
    <name type="synonym">Parastagonospora nodorum</name>
    <dbReference type="NCBI Taxonomy" id="321614"/>
    <lineage>
        <taxon>Eukaryota</taxon>
        <taxon>Fungi</taxon>
        <taxon>Dikarya</taxon>
        <taxon>Ascomycota</taxon>
        <taxon>Pezizomycotina</taxon>
        <taxon>Dothideomycetes</taxon>
        <taxon>Pleosporomycetidae</taxon>
        <taxon>Pleosporales</taxon>
        <taxon>Pleosporineae</taxon>
        <taxon>Phaeosphaeriaceae</taxon>
        <taxon>Parastagonospora</taxon>
    </lineage>
</organism>
<evidence type="ECO:0000313" key="1">
    <source>
        <dbReference type="EMBL" id="QRD06062.1"/>
    </source>
</evidence>
<evidence type="ECO:0000313" key="2">
    <source>
        <dbReference type="Proteomes" id="UP000663193"/>
    </source>
</evidence>
<keyword evidence="2" id="KW-1185">Reference proteome</keyword>
<dbReference type="KEGG" id="pno:SNOG_14624"/>
<dbReference type="EMBL" id="CP069042">
    <property type="protein sequence ID" value="QRD06062.1"/>
    <property type="molecule type" value="Genomic_DNA"/>
</dbReference>
<dbReference type="InterPro" id="IPR007344">
    <property type="entry name" value="GrpB/CoaE"/>
</dbReference>
<dbReference type="InterPro" id="IPR043519">
    <property type="entry name" value="NT_sf"/>
</dbReference>
<dbReference type="Gene3D" id="3.30.460.10">
    <property type="entry name" value="Beta Polymerase, domain 2"/>
    <property type="match status" value="1"/>
</dbReference>
<dbReference type="OrthoDB" id="630895at2759"/>
<dbReference type="PANTHER" id="PTHR34822:SF1">
    <property type="entry name" value="GRPB FAMILY PROTEIN"/>
    <property type="match status" value="1"/>
</dbReference>
<proteinExistence type="predicted"/>
<sequence length="367" mass="40519">MPITVLSYDPAWADDLAQIKKELEAGLDGVPFVSIEHVGSTSIPGLAAKPILDIDVVATQEQLQPVLEALQHPDLQLIYMGELGIPDRHAFRAPQKLPVRNLYVCIEGSAALRNHLAVRELLRDDEGLRREYGALKSELAASGMEIHEYMKAKGAFMMRMLKLSNQLTDAEIEDIRTATSSAIRMAPIQLEHLFMREFVISDVDGLQQAGLATTTKEAEELVVDIIRNGGMTKRKHVELAILARGNQDESEGKQIMGRVGIRMIEDCATVATDGSLRRVLDAIPTELKRGRMYLLYAFCDPKTDDATMMRIALDAFISALAQVAPKRSSEQGATLETVWHLLEGRKLSKLDNACVEGAAVFLIEKTT</sequence>
<name>A0A7U2NPV2_PHANO</name>
<gene>
    <name evidence="1" type="ORF">JI435_146240</name>
</gene>
<accession>A0A7U2NPV2</accession>
<reference evidence="2" key="1">
    <citation type="journal article" date="2021" name="BMC Genomics">
        <title>Chromosome-level genome assembly and manually-curated proteome of model necrotroph Parastagonospora nodorum Sn15 reveals a genome-wide trove of candidate effector homologs, and redundancy of virulence-related functions within an accessory chromosome.</title>
        <authorList>
            <person name="Bertazzoni S."/>
            <person name="Jones D.A.B."/>
            <person name="Phan H.T."/>
            <person name="Tan K.-C."/>
            <person name="Hane J.K."/>
        </authorList>
    </citation>
    <scope>NUCLEOTIDE SEQUENCE [LARGE SCALE GENOMIC DNA]</scope>
    <source>
        <strain evidence="2">SN15 / ATCC MYA-4574 / FGSC 10173)</strain>
    </source>
</reference>
<protein>
    <submittedName>
        <fullName evidence="1">Uncharacterized protein</fullName>
    </submittedName>
</protein>
<dbReference type="AlphaFoldDB" id="A0A7U2NPV2"/>
<dbReference type="RefSeq" id="XP_001804806.1">
    <property type="nucleotide sequence ID" value="XM_001804754.1"/>
</dbReference>
<dbReference type="Pfam" id="PF04229">
    <property type="entry name" value="GrpB"/>
    <property type="match status" value="1"/>
</dbReference>
<dbReference type="SUPFAM" id="SSF81301">
    <property type="entry name" value="Nucleotidyltransferase"/>
    <property type="match status" value="1"/>
</dbReference>
<dbReference type="Proteomes" id="UP000663193">
    <property type="component" value="Chromosome 20"/>
</dbReference>